<dbReference type="AlphaFoldDB" id="A0A8J7GCH3"/>
<feature type="chain" id="PRO_5039511659" evidence="2">
    <location>
        <begin position="22"/>
        <end position="375"/>
    </location>
</feature>
<dbReference type="RefSeq" id="WP_194562614.1">
    <property type="nucleotide sequence ID" value="NZ_JADKPV010000002.1"/>
</dbReference>
<evidence type="ECO:0000256" key="2">
    <source>
        <dbReference type="SAM" id="SignalP"/>
    </source>
</evidence>
<evidence type="ECO:0000256" key="1">
    <source>
        <dbReference type="ARBA" id="ARBA00022729"/>
    </source>
</evidence>
<dbReference type="NCBIfam" id="NF037995">
    <property type="entry name" value="TRAP_S1"/>
    <property type="match status" value="1"/>
</dbReference>
<organism evidence="3 4">
    <name type="scientific">Savagea serpentis</name>
    <dbReference type="NCBI Taxonomy" id="2785297"/>
    <lineage>
        <taxon>Bacteria</taxon>
        <taxon>Bacillati</taxon>
        <taxon>Bacillota</taxon>
        <taxon>Bacilli</taxon>
        <taxon>Bacillales</taxon>
        <taxon>Caryophanaceae</taxon>
        <taxon>Savagea</taxon>
    </lineage>
</organism>
<dbReference type="Gene3D" id="3.40.190.170">
    <property type="entry name" value="Bacterial extracellular solute-binding protein, family 7"/>
    <property type="match status" value="1"/>
</dbReference>
<protein>
    <submittedName>
        <fullName evidence="3">TRAP transporter substrate-binding protein DctP</fullName>
    </submittedName>
</protein>
<accession>A0A8J7GCH3</accession>
<dbReference type="GO" id="GO:0055085">
    <property type="term" value="P:transmembrane transport"/>
    <property type="evidence" value="ECO:0007669"/>
    <property type="project" value="InterPro"/>
</dbReference>
<dbReference type="PROSITE" id="PS51257">
    <property type="entry name" value="PROKAR_LIPOPROTEIN"/>
    <property type="match status" value="1"/>
</dbReference>
<evidence type="ECO:0000313" key="3">
    <source>
        <dbReference type="EMBL" id="MBF4501141.1"/>
    </source>
</evidence>
<comment type="caution">
    <text evidence="3">The sequence shown here is derived from an EMBL/GenBank/DDBJ whole genome shotgun (WGS) entry which is preliminary data.</text>
</comment>
<reference evidence="3" key="1">
    <citation type="submission" date="2020-11" db="EMBL/GenBank/DDBJ databases">
        <title>Multidrug resistant novel bacterium Savagea serpentis sp. nov., isolated from the scats of a vine snake (Ahaetulla nasuta).</title>
        <authorList>
            <person name="Venkata Ramana V."/>
            <person name="Vikas Patil S."/>
            <person name="Yogita Lugani V."/>
        </authorList>
    </citation>
    <scope>NUCLEOTIDE SEQUENCE</scope>
    <source>
        <strain evidence="3">SN6</strain>
    </source>
</reference>
<dbReference type="PANTHER" id="PTHR33376">
    <property type="match status" value="1"/>
</dbReference>
<gene>
    <name evidence="3" type="primary">dctP</name>
    <name evidence="3" type="ORF">IRY55_07155</name>
</gene>
<sequence>MKGFRWITLLLASLLMLVACGGKSESEGSTSGNGGKALKLRASSGVPDKHFWHRGMFEPLTTTVSEETDGQVQFEVFTAGELVGLGNEMDALTSGSIDVALTLMPPYDPQRFPYSEVVMLPLLESDAIIAAEAMGKLMKSDQEIKDGKTYYELEYTDKGLVAFSTPVTEPYLFSTTKHKFDNVGEFNKAIRVRTASRVHEMLAKELGITGQSMPITDAYDALSRNALDGIIYNSPDWIAFGLDELIKYSITGVNFGHFAGATAMKESTWNKMTEEQQNIFTEKADEYLMTGSQLTNSETEENIAANEAKGGEMLPFDQLNPEVQKHLETAIVNVWKVWIDDLESQGHAGKEIALLWRDLLVEAGAQLPTEILELK</sequence>
<dbReference type="InterPro" id="IPR018389">
    <property type="entry name" value="DctP_fam"/>
</dbReference>
<dbReference type="PANTHER" id="PTHR33376:SF15">
    <property type="entry name" value="BLL6794 PROTEIN"/>
    <property type="match status" value="1"/>
</dbReference>
<dbReference type="InterPro" id="IPR038404">
    <property type="entry name" value="TRAP_DctP_sf"/>
</dbReference>
<name>A0A8J7GCH3_9BACL</name>
<proteinExistence type="predicted"/>
<keyword evidence="1 2" id="KW-0732">Signal</keyword>
<dbReference type="EMBL" id="JADKPV010000002">
    <property type="protein sequence ID" value="MBF4501141.1"/>
    <property type="molecule type" value="Genomic_DNA"/>
</dbReference>
<keyword evidence="4" id="KW-1185">Reference proteome</keyword>
<dbReference type="Pfam" id="PF03480">
    <property type="entry name" value="DctP"/>
    <property type="match status" value="1"/>
</dbReference>
<feature type="signal peptide" evidence="2">
    <location>
        <begin position="1"/>
        <end position="21"/>
    </location>
</feature>
<dbReference type="Proteomes" id="UP000622653">
    <property type="component" value="Unassembled WGS sequence"/>
</dbReference>
<evidence type="ECO:0000313" key="4">
    <source>
        <dbReference type="Proteomes" id="UP000622653"/>
    </source>
</evidence>